<evidence type="ECO:0008006" key="2">
    <source>
        <dbReference type="Google" id="ProtNLM"/>
    </source>
</evidence>
<protein>
    <recommendedName>
        <fullName evidence="2">Methyltransferase domain-containing protein</fullName>
    </recommendedName>
</protein>
<dbReference type="SUPFAM" id="SSF50998">
    <property type="entry name" value="Quinoprotein alcohol dehydrogenase-like"/>
    <property type="match status" value="1"/>
</dbReference>
<dbReference type="InterPro" id="IPR011047">
    <property type="entry name" value="Quinoprotein_ADH-like_sf"/>
</dbReference>
<dbReference type="AlphaFoldDB" id="X0VD76"/>
<name>X0VD76_9ZZZZ</name>
<feature type="non-terminal residue" evidence="1">
    <location>
        <position position="1"/>
    </location>
</feature>
<comment type="caution">
    <text evidence="1">The sequence shown here is derived from an EMBL/GenBank/DDBJ whole genome shotgun (WGS) entry which is preliminary data.</text>
</comment>
<dbReference type="Gene3D" id="2.130.10.10">
    <property type="entry name" value="YVTN repeat-like/Quinoprotein amine dehydrogenase"/>
    <property type="match status" value="1"/>
</dbReference>
<organism evidence="1">
    <name type="scientific">marine sediment metagenome</name>
    <dbReference type="NCBI Taxonomy" id="412755"/>
    <lineage>
        <taxon>unclassified sequences</taxon>
        <taxon>metagenomes</taxon>
        <taxon>ecological metagenomes</taxon>
    </lineage>
</organism>
<dbReference type="EMBL" id="BARS01036528">
    <property type="protein sequence ID" value="GAG16094.1"/>
    <property type="molecule type" value="Genomic_DNA"/>
</dbReference>
<dbReference type="SUPFAM" id="SSF53335">
    <property type="entry name" value="S-adenosyl-L-methionine-dependent methyltransferases"/>
    <property type="match status" value="1"/>
</dbReference>
<gene>
    <name evidence="1" type="ORF">S01H1_56133</name>
</gene>
<dbReference type="InterPro" id="IPR015943">
    <property type="entry name" value="WD40/YVTN_repeat-like_dom_sf"/>
</dbReference>
<evidence type="ECO:0000313" key="1">
    <source>
        <dbReference type="EMBL" id="GAG16094.1"/>
    </source>
</evidence>
<proteinExistence type="predicted"/>
<feature type="non-terminal residue" evidence="1">
    <location>
        <position position="257"/>
    </location>
</feature>
<accession>X0VD76</accession>
<dbReference type="Gene3D" id="3.40.50.150">
    <property type="entry name" value="Vaccinia Virus protein VP39"/>
    <property type="match status" value="1"/>
</dbReference>
<reference evidence="1" key="1">
    <citation type="journal article" date="2014" name="Front. Microbiol.">
        <title>High frequency of phylogenetically diverse reductive dehalogenase-homologous genes in deep subseafloor sedimentary metagenomes.</title>
        <authorList>
            <person name="Kawai M."/>
            <person name="Futagami T."/>
            <person name="Toyoda A."/>
            <person name="Takaki Y."/>
            <person name="Nishi S."/>
            <person name="Hori S."/>
            <person name="Arai W."/>
            <person name="Tsubouchi T."/>
            <person name="Morono Y."/>
            <person name="Uchiyama I."/>
            <person name="Ito T."/>
            <person name="Fujiyama A."/>
            <person name="Inagaki F."/>
            <person name="Takami H."/>
        </authorList>
    </citation>
    <scope>NUCLEOTIDE SEQUENCE</scope>
    <source>
        <strain evidence="1">Expedition CK06-06</strain>
    </source>
</reference>
<dbReference type="InterPro" id="IPR029063">
    <property type="entry name" value="SAM-dependent_MTases_sf"/>
</dbReference>
<sequence>LTAALCADGGYLVHGLDSDAANVESAREHIRGLGLYGKVSVEQFTSDRLPYADNLVNLLVEDDLGVSMDEAMRVLVPNGVAYIKGVRWEKTVKPRPDEIDEWTHFLHGPDNNAVAHDSVVDVPRRMQWLGGPKFARAHEQLASLSACVTTGGRLFYIIDETPRADVRFPSKWFLVARDAFNGVVLWKRSIPTWMDQLRNFRSGPAGTVFRLAAKDNLVYVTLGADAPVSILDAATGRTLATCKGTENARQILRLDDK</sequence>